<accession>A0A814MS47</accession>
<dbReference type="InterPro" id="IPR000873">
    <property type="entry name" value="AMP-dep_synth/lig_dom"/>
</dbReference>
<evidence type="ECO:0000313" key="4">
    <source>
        <dbReference type="EMBL" id="CAF3847594.1"/>
    </source>
</evidence>
<proteinExistence type="inferred from homology"/>
<evidence type="ECO:0000256" key="1">
    <source>
        <dbReference type="ARBA" id="ARBA00006432"/>
    </source>
</evidence>
<dbReference type="EMBL" id="CAJNOQ010004987">
    <property type="protein sequence ID" value="CAF1081781.1"/>
    <property type="molecule type" value="Genomic_DNA"/>
</dbReference>
<dbReference type="Proteomes" id="UP000663829">
    <property type="component" value="Unassembled WGS sequence"/>
</dbReference>
<dbReference type="Pfam" id="PF00501">
    <property type="entry name" value="AMP-binding"/>
    <property type="match status" value="1"/>
</dbReference>
<organism evidence="3 5">
    <name type="scientific">Didymodactylos carnosus</name>
    <dbReference type="NCBI Taxonomy" id="1234261"/>
    <lineage>
        <taxon>Eukaryota</taxon>
        <taxon>Metazoa</taxon>
        <taxon>Spiralia</taxon>
        <taxon>Gnathifera</taxon>
        <taxon>Rotifera</taxon>
        <taxon>Eurotatoria</taxon>
        <taxon>Bdelloidea</taxon>
        <taxon>Philodinida</taxon>
        <taxon>Philodinidae</taxon>
        <taxon>Didymodactylos</taxon>
    </lineage>
</organism>
<comment type="similarity">
    <text evidence="1">Belongs to the ATP-dependent AMP-binding enzyme family.</text>
</comment>
<dbReference type="GO" id="GO:0006631">
    <property type="term" value="P:fatty acid metabolic process"/>
    <property type="evidence" value="ECO:0007669"/>
    <property type="project" value="TreeGrafter"/>
</dbReference>
<reference evidence="3" key="1">
    <citation type="submission" date="2021-02" db="EMBL/GenBank/DDBJ databases">
        <authorList>
            <person name="Nowell W R."/>
        </authorList>
    </citation>
    <scope>NUCLEOTIDE SEQUENCE</scope>
</reference>
<dbReference type="SUPFAM" id="SSF56801">
    <property type="entry name" value="Acetyl-CoA synthetase-like"/>
    <property type="match status" value="1"/>
</dbReference>
<name>A0A814MS47_9BILA</name>
<keyword evidence="5" id="KW-1185">Reference proteome</keyword>
<dbReference type="AlphaFoldDB" id="A0A814MS47"/>
<evidence type="ECO:0000313" key="3">
    <source>
        <dbReference type="EMBL" id="CAF1081781.1"/>
    </source>
</evidence>
<evidence type="ECO:0000313" key="5">
    <source>
        <dbReference type="Proteomes" id="UP000663829"/>
    </source>
</evidence>
<dbReference type="PANTHER" id="PTHR43201">
    <property type="entry name" value="ACYL-COA SYNTHETASE"/>
    <property type="match status" value="1"/>
</dbReference>
<evidence type="ECO:0000259" key="2">
    <source>
        <dbReference type="Pfam" id="PF00501"/>
    </source>
</evidence>
<sequence length="421" mass="48238">MRLLQWSMSRHALDSVYKTYIMTNINYASEIYSITTQVNIKKLERVQYQIALTVSGAMQGSAADKVIRNLGWLTFSQIFYTNRMYKLSLLYPDPADSTQYLSLTYRQLNRITNYLSSKLSNHFVSLPTTTVVCILGNSDVRYLLMIYSLLKIKNIIVFPLSINNSKGAYEHLLNVTCATHLFTTEEYYDRIQDINYALKVIKFDLEFNISDFSTIGNDETILDHKDYVDDSHDELDRIKIILHSSGTTSYPKPIRLTNRGLLSMYHLMININDQYYTENDTTLTWGSLFHILALGTSINTWQAGGAYALPLTKLYPPTPSELLANIKVDKPSKITKLVCVPTLLEQLINEMRQQTNDGEIDFKPLKRLLFVSYAGAPCPDELCRLLVKNDIRLISTYGSTGKLSFSEHIMFTSNFMLFQLN</sequence>
<dbReference type="PROSITE" id="PS00455">
    <property type="entry name" value="AMP_BINDING"/>
    <property type="match status" value="1"/>
</dbReference>
<dbReference type="InterPro" id="IPR020845">
    <property type="entry name" value="AMP-binding_CS"/>
</dbReference>
<dbReference type="PANTHER" id="PTHR43201:SF8">
    <property type="entry name" value="ACYL-COA SYNTHETASE FAMILY MEMBER 3"/>
    <property type="match status" value="1"/>
</dbReference>
<dbReference type="InterPro" id="IPR042099">
    <property type="entry name" value="ANL_N_sf"/>
</dbReference>
<dbReference type="Gene3D" id="3.40.50.12780">
    <property type="entry name" value="N-terminal domain of ligase-like"/>
    <property type="match status" value="1"/>
</dbReference>
<dbReference type="OrthoDB" id="429813at2759"/>
<comment type="caution">
    <text evidence="3">The sequence shown here is derived from an EMBL/GenBank/DDBJ whole genome shotgun (WGS) entry which is preliminary data.</text>
</comment>
<protein>
    <recommendedName>
        <fullName evidence="2">AMP-dependent synthetase/ligase domain-containing protein</fullName>
    </recommendedName>
</protein>
<feature type="domain" description="AMP-dependent synthetase/ligase" evidence="2">
    <location>
        <begin position="99"/>
        <end position="400"/>
    </location>
</feature>
<dbReference type="GO" id="GO:0031956">
    <property type="term" value="F:medium-chain fatty acid-CoA ligase activity"/>
    <property type="evidence" value="ECO:0007669"/>
    <property type="project" value="TreeGrafter"/>
</dbReference>
<dbReference type="EMBL" id="CAJOBC010004987">
    <property type="protein sequence ID" value="CAF3847594.1"/>
    <property type="molecule type" value="Genomic_DNA"/>
</dbReference>
<dbReference type="Proteomes" id="UP000681722">
    <property type="component" value="Unassembled WGS sequence"/>
</dbReference>
<gene>
    <name evidence="3" type="ORF">GPM918_LOCUS17807</name>
    <name evidence="4" type="ORF">SRO942_LOCUS17804</name>
</gene>